<dbReference type="GO" id="GO:0009535">
    <property type="term" value="C:chloroplast thylakoid membrane"/>
    <property type="evidence" value="ECO:0007669"/>
    <property type="project" value="TreeGrafter"/>
</dbReference>
<accession>A0AAD8NJK7</accession>
<gene>
    <name evidence="1" type="ORF">QVD17_36894</name>
</gene>
<dbReference type="EMBL" id="JAUHHV010000010">
    <property type="protein sequence ID" value="KAK1410358.1"/>
    <property type="molecule type" value="Genomic_DNA"/>
</dbReference>
<dbReference type="AlphaFoldDB" id="A0AAD8NJK7"/>
<comment type="caution">
    <text evidence="1">The sequence shown here is derived from an EMBL/GenBank/DDBJ whole genome shotgun (WGS) entry which is preliminary data.</text>
</comment>
<dbReference type="PANTHER" id="PTHR31755:SF2">
    <property type="entry name" value="OS08G0320800 PROTEIN"/>
    <property type="match status" value="1"/>
</dbReference>
<organism evidence="1 2">
    <name type="scientific">Tagetes erecta</name>
    <name type="common">African marigold</name>
    <dbReference type="NCBI Taxonomy" id="13708"/>
    <lineage>
        <taxon>Eukaryota</taxon>
        <taxon>Viridiplantae</taxon>
        <taxon>Streptophyta</taxon>
        <taxon>Embryophyta</taxon>
        <taxon>Tracheophyta</taxon>
        <taxon>Spermatophyta</taxon>
        <taxon>Magnoliopsida</taxon>
        <taxon>eudicotyledons</taxon>
        <taxon>Gunneridae</taxon>
        <taxon>Pentapetalae</taxon>
        <taxon>asterids</taxon>
        <taxon>campanulids</taxon>
        <taxon>Asterales</taxon>
        <taxon>Asteraceae</taxon>
        <taxon>Asteroideae</taxon>
        <taxon>Heliantheae alliance</taxon>
        <taxon>Tageteae</taxon>
        <taxon>Tagetes</taxon>
    </lineage>
</organism>
<evidence type="ECO:0000313" key="2">
    <source>
        <dbReference type="Proteomes" id="UP001229421"/>
    </source>
</evidence>
<proteinExistence type="predicted"/>
<evidence type="ECO:0000313" key="1">
    <source>
        <dbReference type="EMBL" id="KAK1410358.1"/>
    </source>
</evidence>
<reference evidence="1" key="1">
    <citation type="journal article" date="2023" name="bioRxiv">
        <title>Improved chromosome-level genome assembly for marigold (Tagetes erecta).</title>
        <authorList>
            <person name="Jiang F."/>
            <person name="Yuan L."/>
            <person name="Wang S."/>
            <person name="Wang H."/>
            <person name="Xu D."/>
            <person name="Wang A."/>
            <person name="Fan W."/>
        </authorList>
    </citation>
    <scope>NUCLEOTIDE SEQUENCE</scope>
    <source>
        <strain evidence="1">WSJ</strain>
        <tissue evidence="1">Leaf</tissue>
    </source>
</reference>
<protein>
    <submittedName>
        <fullName evidence="1">Uncharacterized protein</fullName>
    </submittedName>
</protein>
<dbReference type="InterPro" id="IPR040320">
    <property type="entry name" value="At4g37920-like"/>
</dbReference>
<dbReference type="PANTHER" id="PTHR31755">
    <property type="entry name" value="FOLATE RECEPTOR-LIKE"/>
    <property type="match status" value="1"/>
</dbReference>
<sequence>MGFEEVLPKRRRVSYPKTIAPYCNQTSSSHSQIHSFDQLNNIMSNLLSTTTNPSLFNTHLLPFSNDFFSSFPKTPSTLFFFTHKPSTFKLNTSQTTTKILCGNLTTVEVEEDDEVEIAEGYTMTKFCDKMIDVFLNEKPKPKDWMTYLIFREDWNKYRDRFYNRCKSRADNEDDFTMKQRLVTLAKEVKRVDDEMERHAELLKQIEDSPMDINAIVTRRRKDFTGEFFRYLSVVQETHDSVEDRDAVARLGARCLSAVSAFDNTLETVETLDDAQAKFEDILDSPSIEAACAKIKSLAKSKELDSSLILLINSAWASAKESPTMKDEVKAIMYELYKATKKSLKSIAPKEIKLLKYLLNFTDPEERFSALATAFSPGKDTEARNPNAIYTTPKELHKWVTIMLDAYDLHKEETGIEEVKDMNQPMVIQRLSMLKETIEEEYLERETREANKDVDVEES</sequence>
<name>A0AAD8NJK7_TARER</name>
<keyword evidence="2" id="KW-1185">Reference proteome</keyword>
<dbReference type="GO" id="GO:0009941">
    <property type="term" value="C:chloroplast envelope"/>
    <property type="evidence" value="ECO:0007669"/>
    <property type="project" value="TreeGrafter"/>
</dbReference>
<dbReference type="Proteomes" id="UP001229421">
    <property type="component" value="Unassembled WGS sequence"/>
</dbReference>